<name>A0ABZ2N9S7_9BACI</name>
<dbReference type="InterPro" id="IPR014001">
    <property type="entry name" value="Helicase_ATP-bd"/>
</dbReference>
<evidence type="ECO:0000256" key="3">
    <source>
        <dbReference type="ARBA" id="ARBA00022801"/>
    </source>
</evidence>
<dbReference type="InterPro" id="IPR041677">
    <property type="entry name" value="DNA2/NAM7_AAA_11"/>
</dbReference>
<protein>
    <submittedName>
        <fullName evidence="7">AAA domain-containing protein</fullName>
    </submittedName>
</protein>
<dbReference type="PROSITE" id="PS51192">
    <property type="entry name" value="HELICASE_ATP_BIND_1"/>
    <property type="match status" value="1"/>
</dbReference>
<dbReference type="RefSeq" id="WP_338754213.1">
    <property type="nucleotide sequence ID" value="NZ_CP147404.1"/>
</dbReference>
<dbReference type="PANTHER" id="PTHR43788">
    <property type="entry name" value="DNA2/NAM7 HELICASE FAMILY MEMBER"/>
    <property type="match status" value="1"/>
</dbReference>
<dbReference type="EMBL" id="CP147404">
    <property type="protein sequence ID" value="WXB94482.1"/>
    <property type="molecule type" value="Genomic_DNA"/>
</dbReference>
<dbReference type="InterPro" id="IPR003593">
    <property type="entry name" value="AAA+_ATPase"/>
</dbReference>
<keyword evidence="8" id="KW-1185">Reference proteome</keyword>
<sequence length="845" mass="96300">MDLRKVVEEWGDALSLEVKELKKKEGRGLPLMEGECIEASSEKAIYHFKSLLDMRLPEGVPVRIEMANEQIKGTVISCYGKEITIELQTFITDIIEEAELFSEPWELLQKLSDRLQEAGETVKGVSRMKQLLHPSMPDQHPKEKVKNSVHEAALRAQYNPVTYIWGPPGTGKTFTLARIAARHYVNKKKVLIVSHSNAAVDVLLIELMHFLKSRNKWSSGDVIRYSHASAAQATELNEMLPDKLVEHRHPALYGQYVQQKMNNRINSSETDERDQKKAIKEWQEKREQTIERASVIGATLSKAAIDPFIYQNEFDLVIIDEASMAFTPQLAFAATLGQHTVVCGDFKQLPPIAVSPHPLVRKWLKRDIFYHSGIEKSAASSHGHPHLFMLNVQRRMHPHISAFTNKEFYNGKVKDAPDLERERQSIALKAPFQGEAIALVDTSGSWPAALKEEYSTSKYNLTSLFIALQLFAEAKASGIQTIGFISPYRVQTQLMNACLAELFSEEWANQSFTAATVHKFQGSERDMIIFDAVDAPPQLISGGLLRGEESERLMNVAMTRAKGKFILLANQAFFQQTMAPHEKLRRLIHYLKATKQTYKSEQLFNKKDQLNKTITHVLNNEESLWLKDMMKAKTSIVIGIPPKSKPDKRFWSVIKKQQSKCSIKILCKLKKVPFSNVELVAEAVPFPFIMIDSNIFWLGAPLSKEHTLNVRLHCKPFIHHFLKVFSTKNNRSELRNLFRSTKERPFILAKEQSLNEYIDLYTRCPVCSNKRHLRTTKKKYIRVECGHCEQGEFLSKPILQAYLLEVGAKCTTCRSLLRAEWTGEKVAAICSACDQEILPFQFIPH</sequence>
<dbReference type="InterPro" id="IPR050534">
    <property type="entry name" value="Coronavir_polyprotein_1ab"/>
</dbReference>
<dbReference type="PANTHER" id="PTHR43788:SF8">
    <property type="entry name" value="DNA-BINDING PROTEIN SMUBP-2"/>
    <property type="match status" value="1"/>
</dbReference>
<evidence type="ECO:0000256" key="5">
    <source>
        <dbReference type="ARBA" id="ARBA00022840"/>
    </source>
</evidence>
<feature type="domain" description="Helicase ATP-binding" evidence="6">
    <location>
        <begin position="153"/>
        <end position="354"/>
    </location>
</feature>
<evidence type="ECO:0000256" key="2">
    <source>
        <dbReference type="ARBA" id="ARBA00022741"/>
    </source>
</evidence>
<keyword evidence="5" id="KW-0067">ATP-binding</keyword>
<keyword evidence="3" id="KW-0378">Hydrolase</keyword>
<dbReference type="SMART" id="SM00382">
    <property type="entry name" value="AAA"/>
    <property type="match status" value="1"/>
</dbReference>
<dbReference type="Pfam" id="PF13086">
    <property type="entry name" value="AAA_11"/>
    <property type="match status" value="1"/>
</dbReference>
<dbReference type="Gene3D" id="3.40.50.300">
    <property type="entry name" value="P-loop containing nucleotide triphosphate hydrolases"/>
    <property type="match status" value="2"/>
</dbReference>
<keyword evidence="4" id="KW-0347">Helicase</keyword>
<reference evidence="7 8" key="1">
    <citation type="submission" date="2024-02" db="EMBL/GenBank/DDBJ databases">
        <title>Seven novel Bacillus-like species.</title>
        <authorList>
            <person name="Liu G."/>
        </authorList>
    </citation>
    <scope>NUCLEOTIDE SEQUENCE [LARGE SCALE GENOMIC DNA]</scope>
    <source>
        <strain evidence="7 8">FJAT-52991</strain>
    </source>
</reference>
<dbReference type="Pfam" id="PF13087">
    <property type="entry name" value="AAA_12"/>
    <property type="match status" value="1"/>
</dbReference>
<organism evidence="7 8">
    <name type="scientific">Bacillus kandeliae</name>
    <dbReference type="NCBI Taxonomy" id="3129297"/>
    <lineage>
        <taxon>Bacteria</taxon>
        <taxon>Bacillati</taxon>
        <taxon>Bacillota</taxon>
        <taxon>Bacilli</taxon>
        <taxon>Bacillales</taxon>
        <taxon>Bacillaceae</taxon>
        <taxon>Bacillus</taxon>
    </lineage>
</organism>
<dbReference type="InterPro" id="IPR041679">
    <property type="entry name" value="DNA2/NAM7-like_C"/>
</dbReference>
<evidence type="ECO:0000256" key="4">
    <source>
        <dbReference type="ARBA" id="ARBA00022806"/>
    </source>
</evidence>
<dbReference type="Proteomes" id="UP001387364">
    <property type="component" value="Chromosome"/>
</dbReference>
<evidence type="ECO:0000313" key="8">
    <source>
        <dbReference type="Proteomes" id="UP001387364"/>
    </source>
</evidence>
<dbReference type="SUPFAM" id="SSF52540">
    <property type="entry name" value="P-loop containing nucleoside triphosphate hydrolases"/>
    <property type="match status" value="1"/>
</dbReference>
<gene>
    <name evidence="7" type="ORF">WDJ61_07605</name>
</gene>
<dbReference type="InterPro" id="IPR047187">
    <property type="entry name" value="SF1_C_Upf1"/>
</dbReference>
<proteinExistence type="inferred from homology"/>
<evidence type="ECO:0000256" key="1">
    <source>
        <dbReference type="ARBA" id="ARBA00007913"/>
    </source>
</evidence>
<dbReference type="InterPro" id="IPR027417">
    <property type="entry name" value="P-loop_NTPase"/>
</dbReference>
<evidence type="ECO:0000313" key="7">
    <source>
        <dbReference type="EMBL" id="WXB94482.1"/>
    </source>
</evidence>
<dbReference type="CDD" id="cd17934">
    <property type="entry name" value="DEXXQc_Upf1-like"/>
    <property type="match status" value="1"/>
</dbReference>
<keyword evidence="2" id="KW-0547">Nucleotide-binding</keyword>
<dbReference type="CDD" id="cd18808">
    <property type="entry name" value="SF1_C_Upf1"/>
    <property type="match status" value="1"/>
</dbReference>
<accession>A0ABZ2N9S7</accession>
<evidence type="ECO:0000259" key="6">
    <source>
        <dbReference type="PROSITE" id="PS51192"/>
    </source>
</evidence>
<comment type="similarity">
    <text evidence="1">Belongs to the DNA2/NAM7 helicase family.</text>
</comment>